<dbReference type="PANTHER" id="PTHR42928">
    <property type="entry name" value="TRICARBOXYLATE-BINDING PROTEIN"/>
    <property type="match status" value="1"/>
</dbReference>
<dbReference type="Gene3D" id="3.40.190.150">
    <property type="entry name" value="Bordetella uptake gene, domain 1"/>
    <property type="match status" value="1"/>
</dbReference>
<comment type="caution">
    <text evidence="3">The sequence shown here is derived from an EMBL/GenBank/DDBJ whole genome shotgun (WGS) entry which is preliminary data.</text>
</comment>
<keyword evidence="3" id="KW-0675">Receptor</keyword>
<dbReference type="PANTHER" id="PTHR42928:SF5">
    <property type="entry name" value="BLR1237 PROTEIN"/>
    <property type="match status" value="1"/>
</dbReference>
<dbReference type="Gene3D" id="3.40.190.10">
    <property type="entry name" value="Periplasmic binding protein-like II"/>
    <property type="match status" value="1"/>
</dbReference>
<dbReference type="AlphaFoldDB" id="A0A4R3UT00"/>
<keyword evidence="4" id="KW-1185">Reference proteome</keyword>
<proteinExistence type="inferred from homology"/>
<accession>A0A4R3UT00</accession>
<dbReference type="InterPro" id="IPR042100">
    <property type="entry name" value="Bug_dom1"/>
</dbReference>
<keyword evidence="2" id="KW-0732">Signal</keyword>
<comment type="similarity">
    <text evidence="1">Belongs to the UPF0065 (bug) family.</text>
</comment>
<reference evidence="3 4" key="1">
    <citation type="submission" date="2019-03" db="EMBL/GenBank/DDBJ databases">
        <title>Genomic Encyclopedia of Type Strains, Phase IV (KMG-IV): sequencing the most valuable type-strain genomes for metagenomic binning, comparative biology and taxonomic classification.</title>
        <authorList>
            <person name="Goeker M."/>
        </authorList>
    </citation>
    <scope>NUCLEOTIDE SEQUENCE [LARGE SCALE GENOMIC DNA]</scope>
    <source>
        <strain evidence="3 4">DSM 100048</strain>
    </source>
</reference>
<feature type="chain" id="PRO_5020181615" evidence="2">
    <location>
        <begin position="24"/>
        <end position="325"/>
    </location>
</feature>
<dbReference type="Proteomes" id="UP000294692">
    <property type="component" value="Unassembled WGS sequence"/>
</dbReference>
<name>A0A4R3UT00_9BURK</name>
<protein>
    <submittedName>
        <fullName evidence="3">Tripartite-type tricarboxylate transporter receptor subunit TctC</fullName>
    </submittedName>
</protein>
<gene>
    <name evidence="3" type="ORF">EV686_11247</name>
</gene>
<dbReference type="PIRSF" id="PIRSF017082">
    <property type="entry name" value="YflP"/>
    <property type="match status" value="1"/>
</dbReference>
<evidence type="ECO:0000256" key="1">
    <source>
        <dbReference type="ARBA" id="ARBA00006987"/>
    </source>
</evidence>
<dbReference type="EMBL" id="SMBX01000012">
    <property type="protein sequence ID" value="TCU93164.1"/>
    <property type="molecule type" value="Genomic_DNA"/>
</dbReference>
<dbReference type="InterPro" id="IPR005064">
    <property type="entry name" value="BUG"/>
</dbReference>
<evidence type="ECO:0000313" key="4">
    <source>
        <dbReference type="Proteomes" id="UP000294692"/>
    </source>
</evidence>
<evidence type="ECO:0000256" key="2">
    <source>
        <dbReference type="SAM" id="SignalP"/>
    </source>
</evidence>
<dbReference type="SUPFAM" id="SSF53850">
    <property type="entry name" value="Periplasmic binding protein-like II"/>
    <property type="match status" value="1"/>
</dbReference>
<dbReference type="Pfam" id="PF03401">
    <property type="entry name" value="TctC"/>
    <property type="match status" value="1"/>
</dbReference>
<evidence type="ECO:0000313" key="3">
    <source>
        <dbReference type="EMBL" id="TCU93164.1"/>
    </source>
</evidence>
<organism evidence="3 4">
    <name type="scientific">Paracandidimonas soli</name>
    <dbReference type="NCBI Taxonomy" id="1917182"/>
    <lineage>
        <taxon>Bacteria</taxon>
        <taxon>Pseudomonadati</taxon>
        <taxon>Pseudomonadota</taxon>
        <taxon>Betaproteobacteria</taxon>
        <taxon>Burkholderiales</taxon>
        <taxon>Alcaligenaceae</taxon>
        <taxon>Paracandidimonas</taxon>
    </lineage>
</organism>
<feature type="signal peptide" evidence="2">
    <location>
        <begin position="1"/>
        <end position="23"/>
    </location>
</feature>
<dbReference type="CDD" id="cd13578">
    <property type="entry name" value="PBP2_Bug27"/>
    <property type="match status" value="1"/>
</dbReference>
<sequence length="325" mass="33880">MRRAAFSGIMLAAMASSAPASLAADDFPKAPVKVIVTYPPGGGTDVLARIIGPALAKNLGQPVVIENRGGAGGSIGSSAAARSPKDGYTMLFMSLIPHTAVQGLYASLNYDPISDFSGVSRAVTLPYVIVANSSLPVNNLNELIEMAKSKPGSLRFESAGIGSSTHLIGELFKNTFKVDITHVPYKGGGPGLVALLGGEEVQVAFENLAAMLPHIQSGKLKALAVTSKTRSPQLPDVPTVAELGTEDFVVTGDFGYLVPAGTPKEVIAKLNSALVKTMADPEIIAQIRQSGAEAQSSTPEELDRDLRNESSKWLEVIKGTGIKAN</sequence>